<dbReference type="GO" id="GO:0004113">
    <property type="term" value="F:2',3'-cyclic-nucleotide 3'-phosphodiesterase activity"/>
    <property type="evidence" value="ECO:0007669"/>
    <property type="project" value="InterPro"/>
</dbReference>
<dbReference type="GO" id="GO:0008664">
    <property type="term" value="F:RNA 2',3'-cyclic 3'-phosphodiesterase activity"/>
    <property type="evidence" value="ECO:0007669"/>
    <property type="project" value="UniProtKB-EC"/>
</dbReference>
<comment type="function">
    <text evidence="2">Hydrolyzes RNA 2',3'-cyclic phosphodiester to an RNA 2'-phosphomonoester.</text>
</comment>
<evidence type="ECO:0000313" key="4">
    <source>
        <dbReference type="RefSeq" id="WP_028312489.1"/>
    </source>
</evidence>
<dbReference type="Proteomes" id="UP000675920">
    <property type="component" value="Unplaced"/>
</dbReference>
<accession>A0A8B6X647</accession>
<dbReference type="AlphaFoldDB" id="A0A8B6X647"/>
<organism evidence="3 4">
    <name type="scientific">Derxia gummosa DSM 723</name>
    <dbReference type="NCBI Taxonomy" id="1121388"/>
    <lineage>
        <taxon>Bacteria</taxon>
        <taxon>Pseudomonadati</taxon>
        <taxon>Pseudomonadota</taxon>
        <taxon>Betaproteobacteria</taxon>
        <taxon>Burkholderiales</taxon>
        <taxon>Alcaligenaceae</taxon>
        <taxon>Derxia</taxon>
    </lineage>
</organism>
<protein>
    <recommendedName>
        <fullName evidence="2">RNA 2',3'-cyclic phosphodiesterase</fullName>
        <shortName evidence="2">RNA 2',3'-CPDase</shortName>
        <ecNumber evidence="2">3.1.4.58</ecNumber>
    </recommendedName>
</protein>
<feature type="short sequence motif" description="HXTX 2" evidence="2">
    <location>
        <begin position="140"/>
        <end position="143"/>
    </location>
</feature>
<dbReference type="Gene3D" id="3.90.1140.10">
    <property type="entry name" value="Cyclic phosphodiesterase"/>
    <property type="match status" value="1"/>
</dbReference>
<keyword evidence="3" id="KW-1185">Reference proteome</keyword>
<keyword evidence="4" id="KW-0436">Ligase</keyword>
<evidence type="ECO:0000256" key="2">
    <source>
        <dbReference type="HAMAP-Rule" id="MF_01940"/>
    </source>
</evidence>
<dbReference type="RefSeq" id="WP_028312489.1">
    <property type="nucleotide sequence ID" value="NZ_KI519499.1"/>
</dbReference>
<dbReference type="OrthoDB" id="7061261at2"/>
<feature type="short sequence motif" description="HXTX 1" evidence="2">
    <location>
        <begin position="53"/>
        <end position="56"/>
    </location>
</feature>
<dbReference type="PANTHER" id="PTHR35561:SF1">
    <property type="entry name" value="RNA 2',3'-CYCLIC PHOSPHODIESTERASE"/>
    <property type="match status" value="1"/>
</dbReference>
<keyword evidence="1 2" id="KW-0378">Hydrolase</keyword>
<dbReference type="EC" id="3.1.4.58" evidence="2"/>
<reference evidence="4" key="2">
    <citation type="journal article" date="2014" name="RNA">
        <title>Structure and mechanism of E. coli RNA 2',3'-cyclic phosphodiesterase.</title>
        <authorList>
            <person name="Remus B.S."/>
            <person name="Jacewicz A."/>
            <person name="Shuman S."/>
        </authorList>
    </citation>
    <scope>NUCLEOTIDE SEQUENCE</scope>
</reference>
<reference evidence="4" key="3">
    <citation type="submission" date="2025-08" db="UniProtKB">
        <authorList>
            <consortium name="RefSeq"/>
        </authorList>
    </citation>
    <scope>IDENTIFICATION</scope>
</reference>
<name>A0A8B6X647_9BURK</name>
<dbReference type="InterPro" id="IPR009097">
    <property type="entry name" value="Cyclic_Pdiesterase"/>
</dbReference>
<feature type="active site" description="Proton donor" evidence="2">
    <location>
        <position position="53"/>
    </location>
</feature>
<reference evidence="4" key="1">
    <citation type="journal article" date="1996" name="J. Biol. Chem.">
        <title>The 2'-5' RNA ligase of Escherichia coli. Purification, cloning, and genomic disruption.</title>
        <authorList>
            <person name="Arn E.A."/>
            <person name="Abelson J.N."/>
        </authorList>
    </citation>
    <scope>NUCLEOTIDE SEQUENCE</scope>
</reference>
<dbReference type="PANTHER" id="PTHR35561">
    <property type="entry name" value="RNA 2',3'-CYCLIC PHOSPHODIESTERASE"/>
    <property type="match status" value="1"/>
</dbReference>
<evidence type="ECO:0000256" key="1">
    <source>
        <dbReference type="ARBA" id="ARBA00022801"/>
    </source>
</evidence>
<dbReference type="InterPro" id="IPR004175">
    <property type="entry name" value="RNA_CPDase"/>
</dbReference>
<comment type="catalytic activity">
    <reaction evidence="2">
        <text>a 3'-end 2',3'-cyclophospho-ribonucleotide-RNA + H2O = a 3'-end 2'-phospho-ribonucleotide-RNA + H(+)</text>
        <dbReference type="Rhea" id="RHEA:11828"/>
        <dbReference type="Rhea" id="RHEA-COMP:10464"/>
        <dbReference type="Rhea" id="RHEA-COMP:17353"/>
        <dbReference type="ChEBI" id="CHEBI:15377"/>
        <dbReference type="ChEBI" id="CHEBI:15378"/>
        <dbReference type="ChEBI" id="CHEBI:83064"/>
        <dbReference type="ChEBI" id="CHEBI:173113"/>
        <dbReference type="EC" id="3.1.4.58"/>
    </reaction>
</comment>
<feature type="active site" description="Proton acceptor" evidence="2">
    <location>
        <position position="140"/>
    </location>
</feature>
<dbReference type="HAMAP" id="MF_01940">
    <property type="entry name" value="RNA_CPDase"/>
    <property type="match status" value="1"/>
</dbReference>
<dbReference type="GO" id="GO:0016874">
    <property type="term" value="F:ligase activity"/>
    <property type="evidence" value="ECO:0007669"/>
    <property type="project" value="UniProtKB-KW"/>
</dbReference>
<comment type="similarity">
    <text evidence="2">Belongs to the 2H phosphoesterase superfamily. ThpR family.</text>
</comment>
<sequence>MTEDSDNRIFFALWPDQTTRDALVKVQERWLRLGRLAATSPRGPRLMRPDSFHLTLAFVGPAAPDHVRHCSDLLARLVREASIEDEHGLDCVLDRPINFGNAATIAAADTPPALIGLREFLSNNLHLLSIEFDSKPFHPHVTLVRNARRPAHPVRNQASDDKVVFKPRAIGLYAASGEGGLRRYEAIAEFPLS</sequence>
<evidence type="ECO:0000313" key="3">
    <source>
        <dbReference type="Proteomes" id="UP000675920"/>
    </source>
</evidence>
<dbReference type="SUPFAM" id="SSF55144">
    <property type="entry name" value="LigT-like"/>
    <property type="match status" value="1"/>
</dbReference>
<proteinExistence type="inferred from homology"/>